<name>A0A4V2HS99_9FLAO</name>
<proteinExistence type="predicted"/>
<evidence type="ECO:0000313" key="3">
    <source>
        <dbReference type="Proteomes" id="UP000291981"/>
    </source>
</evidence>
<accession>A0A4V2HS99</accession>
<dbReference type="OrthoDB" id="7342920at2"/>
<organism evidence="2 3">
    <name type="scientific">Flagellimonas allohymeniacidonis</name>
    <dbReference type="NCBI Taxonomy" id="2517819"/>
    <lineage>
        <taxon>Bacteria</taxon>
        <taxon>Pseudomonadati</taxon>
        <taxon>Bacteroidota</taxon>
        <taxon>Flavobacteriia</taxon>
        <taxon>Flavobacteriales</taxon>
        <taxon>Flavobacteriaceae</taxon>
        <taxon>Flagellimonas</taxon>
    </lineage>
</organism>
<evidence type="ECO:0000313" key="2">
    <source>
        <dbReference type="EMBL" id="TAI46950.1"/>
    </source>
</evidence>
<sequence>MRIVISIAFFLLQSQISFAQEGAIYIADNKLYGKLKNGLPKKDTIIELKKDGVLVGKGAVAVSKNGVSDLKVGYWKEYTENGTLKMQGNYRLGSYVSCCMGGACRSFYYYRAGPWKIYDGKGELKYELTFEPTELHIETTCEGGDKLLFGIIKEIPVKYWSDLTSEKIFELQRLRTEDEYAIGIWTPLNGRIFVESKTKKPSIRQEP</sequence>
<gene>
    <name evidence="2" type="ORF">EW142_09630</name>
</gene>
<dbReference type="RefSeq" id="WP_130613287.1">
    <property type="nucleotide sequence ID" value="NZ_SGIU01000002.1"/>
</dbReference>
<feature type="chain" id="PRO_5020283951" evidence="1">
    <location>
        <begin position="20"/>
        <end position="207"/>
    </location>
</feature>
<protein>
    <submittedName>
        <fullName evidence="2">Uncharacterized protein</fullName>
    </submittedName>
</protein>
<keyword evidence="3" id="KW-1185">Reference proteome</keyword>
<reference evidence="2 3" key="1">
    <citation type="submission" date="2019-02" db="EMBL/GenBank/DDBJ databases">
        <title>Draft genome sequence of Muricauda sp. 176CP4-71.</title>
        <authorList>
            <person name="Park J.-S."/>
        </authorList>
    </citation>
    <scope>NUCLEOTIDE SEQUENCE [LARGE SCALE GENOMIC DNA]</scope>
    <source>
        <strain evidence="2 3">176CP4-71</strain>
    </source>
</reference>
<evidence type="ECO:0000256" key="1">
    <source>
        <dbReference type="SAM" id="SignalP"/>
    </source>
</evidence>
<dbReference type="AlphaFoldDB" id="A0A4V2HS99"/>
<comment type="caution">
    <text evidence="2">The sequence shown here is derived from an EMBL/GenBank/DDBJ whole genome shotgun (WGS) entry which is preliminary data.</text>
</comment>
<dbReference type="Proteomes" id="UP000291981">
    <property type="component" value="Unassembled WGS sequence"/>
</dbReference>
<feature type="signal peptide" evidence="1">
    <location>
        <begin position="1"/>
        <end position="19"/>
    </location>
</feature>
<dbReference type="EMBL" id="SGIU01000002">
    <property type="protein sequence ID" value="TAI46950.1"/>
    <property type="molecule type" value="Genomic_DNA"/>
</dbReference>
<keyword evidence="1" id="KW-0732">Signal</keyword>